<reference evidence="1" key="1">
    <citation type="submission" date="2022-11" db="EMBL/GenBank/DDBJ databases">
        <authorList>
            <person name="Petersen C."/>
        </authorList>
    </citation>
    <scope>NUCLEOTIDE SEQUENCE</scope>
    <source>
        <strain evidence="1">IBT 30069</strain>
    </source>
</reference>
<name>A0A9W9FV26_9EURO</name>
<evidence type="ECO:0000313" key="1">
    <source>
        <dbReference type="EMBL" id="KAJ5106924.1"/>
    </source>
</evidence>
<sequence>MGRTRSIVHHDLVTDLIQQLLKRNGTTHLIICGTRSEFLVQLSAAIRSQSAPDATRRHDLLANTIGLLANSSKVRLTFIPSLESLRSYLATLDAEIGVKEDIHESSKSPSLVILDLVALHGPTMEFAAQGLSRTFAAAVESAYRADMDLVLCECMNAVDPSSGDWGGKLWDTQVPLLNGSLRIRSEEGNWGGRGISIKRVAQRWFTFDEESDAH</sequence>
<reference evidence="1" key="2">
    <citation type="journal article" date="2023" name="IMA Fungus">
        <title>Comparative genomic study of the Penicillium genus elucidates a diverse pangenome and 15 lateral gene transfer events.</title>
        <authorList>
            <person name="Petersen C."/>
            <person name="Sorensen T."/>
            <person name="Nielsen M.R."/>
            <person name="Sondergaard T.E."/>
            <person name="Sorensen J.L."/>
            <person name="Fitzpatrick D.A."/>
            <person name="Frisvad J.C."/>
            <person name="Nielsen K.L."/>
        </authorList>
    </citation>
    <scope>NUCLEOTIDE SEQUENCE</scope>
    <source>
        <strain evidence="1">IBT 30069</strain>
    </source>
</reference>
<evidence type="ECO:0000313" key="2">
    <source>
        <dbReference type="Proteomes" id="UP001149165"/>
    </source>
</evidence>
<protein>
    <submittedName>
        <fullName evidence="1">Uncharacterized protein</fullName>
    </submittedName>
</protein>
<dbReference type="Proteomes" id="UP001149165">
    <property type="component" value="Unassembled WGS sequence"/>
</dbReference>
<comment type="caution">
    <text evidence="1">The sequence shown here is derived from an EMBL/GenBank/DDBJ whole genome shotgun (WGS) entry which is preliminary data.</text>
</comment>
<keyword evidence="2" id="KW-1185">Reference proteome</keyword>
<organism evidence="1 2">
    <name type="scientific">Penicillium angulare</name>
    <dbReference type="NCBI Taxonomy" id="116970"/>
    <lineage>
        <taxon>Eukaryota</taxon>
        <taxon>Fungi</taxon>
        <taxon>Dikarya</taxon>
        <taxon>Ascomycota</taxon>
        <taxon>Pezizomycotina</taxon>
        <taxon>Eurotiomycetes</taxon>
        <taxon>Eurotiomycetidae</taxon>
        <taxon>Eurotiales</taxon>
        <taxon>Aspergillaceae</taxon>
        <taxon>Penicillium</taxon>
    </lineage>
</organism>
<gene>
    <name evidence="1" type="ORF">N7456_003599</name>
</gene>
<proteinExistence type="predicted"/>
<dbReference type="OrthoDB" id="5391496at2759"/>
<dbReference type="AlphaFoldDB" id="A0A9W9FV26"/>
<accession>A0A9W9FV26</accession>
<dbReference type="EMBL" id="JAPQKH010000003">
    <property type="protein sequence ID" value="KAJ5106924.1"/>
    <property type="molecule type" value="Genomic_DNA"/>
</dbReference>